<evidence type="ECO:0000313" key="3">
    <source>
        <dbReference type="EMBL" id="PEQ07790.1"/>
    </source>
</evidence>
<evidence type="ECO:0008006" key="5">
    <source>
        <dbReference type="Google" id="ProtNLM"/>
    </source>
</evidence>
<dbReference type="RefSeq" id="WP_016108029.1">
    <property type="nucleotide sequence ID" value="NZ_JAOPRA010000001.1"/>
</dbReference>
<name>A0A2B4ZKK0_9BACI</name>
<feature type="repeat" description="Cell wall-binding" evidence="2">
    <location>
        <begin position="312"/>
        <end position="331"/>
    </location>
</feature>
<keyword evidence="1" id="KW-0677">Repeat</keyword>
<dbReference type="Pfam" id="PF01473">
    <property type="entry name" value="Choline_bind_1"/>
    <property type="match status" value="1"/>
</dbReference>
<dbReference type="Pfam" id="PF19127">
    <property type="entry name" value="Choline_bind_3"/>
    <property type="match status" value="4"/>
</dbReference>
<feature type="repeat" description="Cell wall-binding" evidence="2">
    <location>
        <begin position="192"/>
        <end position="211"/>
    </location>
</feature>
<dbReference type="AlphaFoldDB" id="A0A2B4ZKK0"/>
<reference evidence="3 4" key="1">
    <citation type="submission" date="2017-09" db="EMBL/GenBank/DDBJ databases">
        <title>Large-scale bioinformatics analysis of Bacillus genomes uncovers conserved roles of natural products in bacterial physiology.</title>
        <authorList>
            <consortium name="Agbiome Team Llc"/>
            <person name="Bleich R.M."/>
            <person name="Grubbs K.J."/>
            <person name="Santa Maria K.C."/>
            <person name="Allen S.E."/>
            <person name="Farag S."/>
            <person name="Shank E.A."/>
            <person name="Bowers A."/>
        </authorList>
    </citation>
    <scope>NUCLEOTIDE SEQUENCE [LARGE SCALE GENOMIC DNA]</scope>
    <source>
        <strain evidence="3 4">AFS021349</strain>
    </source>
</reference>
<accession>A0A2B4ZKK0</accession>
<comment type="caution">
    <text evidence="3">The sequence shown here is derived from an EMBL/GenBank/DDBJ whole genome shotgun (WGS) entry which is preliminary data.</text>
</comment>
<dbReference type="EMBL" id="NUBY01000045">
    <property type="protein sequence ID" value="PEQ07790.1"/>
    <property type="molecule type" value="Genomic_DNA"/>
</dbReference>
<protein>
    <recommendedName>
        <fullName evidence="5">Collagenolytic protease</fullName>
    </recommendedName>
</protein>
<feature type="repeat" description="Cell wall-binding" evidence="2">
    <location>
        <begin position="232"/>
        <end position="251"/>
    </location>
</feature>
<dbReference type="SUPFAM" id="SSF69360">
    <property type="entry name" value="Cell wall binding repeat"/>
    <property type="match status" value="2"/>
</dbReference>
<feature type="repeat" description="Cell wall-binding" evidence="2">
    <location>
        <begin position="212"/>
        <end position="231"/>
    </location>
</feature>
<dbReference type="PROSITE" id="PS51170">
    <property type="entry name" value="CW"/>
    <property type="match status" value="8"/>
</dbReference>
<proteinExistence type="predicted"/>
<organism evidence="3 4">
    <name type="scientific">Bacillus toyonensis</name>
    <dbReference type="NCBI Taxonomy" id="155322"/>
    <lineage>
        <taxon>Bacteria</taxon>
        <taxon>Bacillati</taxon>
        <taxon>Bacillota</taxon>
        <taxon>Bacilli</taxon>
        <taxon>Bacillales</taxon>
        <taxon>Bacillaceae</taxon>
        <taxon>Bacillus</taxon>
        <taxon>Bacillus cereus group</taxon>
    </lineage>
</organism>
<evidence type="ECO:0000313" key="4">
    <source>
        <dbReference type="Proteomes" id="UP000220841"/>
    </source>
</evidence>
<sequence length="481" mass="55699">MGTRQKILMQAMMLVVMVMMSVVFSKEVGAESENKSDWIDSVHVTPSEVSFGNEMKVKVTVKVNNPNGIGSDISIKYILPYLDEEEEEVYEYVNLKYNSETDLYEGVLNTYFDFEQVGTWEIDMIHSGVLGLIAYNSNVHEPRDSSERESMEELSSGNITLLEPVVGWNYFKEYGETQGHWYYFDEKKLEFVTGWFKENGKQYYLNDNGMMVTGWVLVDGKWYYLKENGSMVTGWTLVNGEWYYLSADGAMKTGWTLVDGKWYYLKESGSMMKGWALVNGHWYYLNAEGSMATDWILVNNTWYYLNASGSMVTGWLQKDRNWYYLHSNGAMVVGKHFIDGKWYGFKENGEMMSDWKNGKTGWRIENGKLYYLNQKGVKVTGWLQDSGKWYYFNTKGEAVIGSVFNNGKGYYLQNDASMAIGWISLEGEKYYFDENGVRAAGWKEIDGKWYSFFPPTGKMSKNTWVDSKYWVDANGVWTKTR</sequence>
<feature type="repeat" description="Cell wall-binding" evidence="2">
    <location>
        <begin position="292"/>
        <end position="311"/>
    </location>
</feature>
<gene>
    <name evidence="3" type="ORF">CN585_12760</name>
</gene>
<evidence type="ECO:0000256" key="2">
    <source>
        <dbReference type="PROSITE-ProRule" id="PRU00591"/>
    </source>
</evidence>
<feature type="repeat" description="Cell wall-binding" evidence="2">
    <location>
        <begin position="252"/>
        <end position="271"/>
    </location>
</feature>
<dbReference type="InterPro" id="IPR018337">
    <property type="entry name" value="Cell_wall/Cho-bd_repeat"/>
</dbReference>
<feature type="repeat" description="Cell wall-binding" evidence="2">
    <location>
        <begin position="272"/>
        <end position="291"/>
    </location>
</feature>
<dbReference type="Proteomes" id="UP000220841">
    <property type="component" value="Unassembled WGS sequence"/>
</dbReference>
<feature type="repeat" description="Cell wall-binding" evidence="2">
    <location>
        <begin position="379"/>
        <end position="398"/>
    </location>
</feature>
<dbReference type="Gene3D" id="2.10.270.10">
    <property type="entry name" value="Cholin Binding"/>
    <property type="match status" value="6"/>
</dbReference>
<evidence type="ECO:0000256" key="1">
    <source>
        <dbReference type="ARBA" id="ARBA00022737"/>
    </source>
</evidence>